<dbReference type="RefSeq" id="WP_207770417.1">
    <property type="nucleotide sequence ID" value="NZ_FZMO01000301.1"/>
</dbReference>
<name>A0A2I2KVP5_9ACTN</name>
<sequence>MTRFDFHNIITDTDSYKNSHYPMYPSGTEYVSAYIEARGVEMPVSMFVGPQAFIRT</sequence>
<accession>A0A2I2KVP5</accession>
<organism evidence="2 3">
    <name type="scientific">Frankia canadensis</name>
    <dbReference type="NCBI Taxonomy" id="1836972"/>
    <lineage>
        <taxon>Bacteria</taxon>
        <taxon>Bacillati</taxon>
        <taxon>Actinomycetota</taxon>
        <taxon>Actinomycetes</taxon>
        <taxon>Frankiales</taxon>
        <taxon>Frankiaceae</taxon>
        <taxon>Frankia</taxon>
    </lineage>
</organism>
<gene>
    <name evidence="2" type="ORF">FRACA_370030</name>
</gene>
<keyword evidence="3" id="KW-1185">Reference proteome</keyword>
<protein>
    <recommendedName>
        <fullName evidence="1">Nicotinamide phosphoribosyltransferase N-terminal domain-containing protein</fullName>
    </recommendedName>
</protein>
<dbReference type="AlphaFoldDB" id="A0A2I2KVP5"/>
<dbReference type="EMBL" id="FZMO01000301">
    <property type="protein sequence ID" value="SNQ49753.1"/>
    <property type="molecule type" value="Genomic_DNA"/>
</dbReference>
<evidence type="ECO:0000313" key="2">
    <source>
        <dbReference type="EMBL" id="SNQ49753.1"/>
    </source>
</evidence>
<reference evidence="2 3" key="1">
    <citation type="submission" date="2017-06" db="EMBL/GenBank/DDBJ databases">
        <authorList>
            <person name="Kim H.J."/>
            <person name="Triplett B.A."/>
        </authorList>
    </citation>
    <scope>NUCLEOTIDE SEQUENCE [LARGE SCALE GENOMIC DNA]</scope>
    <source>
        <strain evidence="2">FRACA_ARgP5</strain>
    </source>
</reference>
<evidence type="ECO:0000313" key="3">
    <source>
        <dbReference type="Proteomes" id="UP000234331"/>
    </source>
</evidence>
<dbReference type="Pfam" id="PF18127">
    <property type="entry name" value="NAMPT_N"/>
    <property type="match status" value="1"/>
</dbReference>
<dbReference type="InterPro" id="IPR041529">
    <property type="entry name" value="DUF5598"/>
</dbReference>
<dbReference type="Proteomes" id="UP000234331">
    <property type="component" value="Unassembled WGS sequence"/>
</dbReference>
<feature type="domain" description="Nicotinamide phosphoribosyltransferase N-terminal" evidence="1">
    <location>
        <begin position="8"/>
        <end position="55"/>
    </location>
</feature>
<evidence type="ECO:0000259" key="1">
    <source>
        <dbReference type="Pfam" id="PF18127"/>
    </source>
</evidence>
<proteinExistence type="predicted"/>